<reference evidence="3 4" key="1">
    <citation type="submission" date="2016-12" db="EMBL/GenBank/DDBJ databases">
        <title>The genomes of Aspergillus section Nigri reveals drivers in fungal speciation.</title>
        <authorList>
            <consortium name="DOE Joint Genome Institute"/>
            <person name="Vesth T.C."/>
            <person name="Nybo J."/>
            <person name="Theobald S."/>
            <person name="Brandl J."/>
            <person name="Frisvad J.C."/>
            <person name="Nielsen K.F."/>
            <person name="Lyhne E.K."/>
            <person name="Kogle M.E."/>
            <person name="Kuo A."/>
            <person name="Riley R."/>
            <person name="Clum A."/>
            <person name="Nolan M."/>
            <person name="Lipzen A."/>
            <person name="Salamov A."/>
            <person name="Henrissat B."/>
            <person name="Wiebenga A."/>
            <person name="De Vries R.P."/>
            <person name="Grigoriev I.V."/>
            <person name="Mortensen U.H."/>
            <person name="Andersen M.R."/>
            <person name="Baker S.E."/>
        </authorList>
    </citation>
    <scope>NUCLEOTIDE SEQUENCE [LARGE SCALE GENOMIC DNA]</scope>
    <source>
        <strain evidence="3 4">IBT 23096</strain>
    </source>
</reference>
<name>A0A2I2G741_9EURO</name>
<keyword evidence="4" id="KW-1185">Reference proteome</keyword>
<dbReference type="SUPFAM" id="SSF53474">
    <property type="entry name" value="alpha/beta-Hydrolases"/>
    <property type="match status" value="1"/>
</dbReference>
<evidence type="ECO:0000256" key="1">
    <source>
        <dbReference type="ARBA" id="ARBA00022801"/>
    </source>
</evidence>
<dbReference type="InterPro" id="IPR050300">
    <property type="entry name" value="GDXG_lipolytic_enzyme"/>
</dbReference>
<dbReference type="InterPro" id="IPR013094">
    <property type="entry name" value="AB_hydrolase_3"/>
</dbReference>
<dbReference type="RefSeq" id="XP_024703992.1">
    <property type="nucleotide sequence ID" value="XM_024844323.1"/>
</dbReference>
<dbReference type="InterPro" id="IPR029058">
    <property type="entry name" value="AB_hydrolase_fold"/>
</dbReference>
<dbReference type="EMBL" id="MSFO01000004">
    <property type="protein sequence ID" value="PLB48690.1"/>
    <property type="molecule type" value="Genomic_DNA"/>
</dbReference>
<sequence>MDYNDPNHLLAAAKKLRAEFLQQVRTTSVSDAQAATLRDDPVKGPLWVAKFTVPKPTEDTSRELLLSLVDDLNDRNIFYDRPDSQPLQFEWVGYRHNVEKNTPEPSISESEKFQRLVAETKQPTVIFYIYGGTFVLNTPSCYRRTTGFLAQETGSKVLMVHQRLAPQSPFPSALLDVFQAYLALLAPPPGALHKAVSPSSIVIAGDSSGTCLAFGLLQVLLRLQRSKKTIVFHGQTIDPTVPAGLALVSPIADQTGCLPSYERNVKTDIHPVPMENLHYLQPDFPTCALWPTRPPRSNLYCDGALLAHPLVSPVASEDWTGSCPIWMASGEEQATDPARLIAQVANSQGVSVTYDEYEKMPHTFFFFYRQAPQTAKIMADWAQAILGFCVGERPTSCVRYIRAKGLVAEPQDMNQLVPFTVAEVRELMWEKNRKMKVPPFHRDPRSMI</sequence>
<dbReference type="VEuPathDB" id="FungiDB:P170DRAFT_358938"/>
<dbReference type="AlphaFoldDB" id="A0A2I2G741"/>
<gene>
    <name evidence="3" type="ORF">P170DRAFT_358938</name>
</gene>
<dbReference type="GO" id="GO:0016787">
    <property type="term" value="F:hydrolase activity"/>
    <property type="evidence" value="ECO:0007669"/>
    <property type="project" value="UniProtKB-KW"/>
</dbReference>
<comment type="caution">
    <text evidence="3">The sequence shown here is derived from an EMBL/GenBank/DDBJ whole genome shotgun (WGS) entry which is preliminary data.</text>
</comment>
<dbReference type="PANTHER" id="PTHR48081">
    <property type="entry name" value="AB HYDROLASE SUPERFAMILY PROTEIN C4A8.06C"/>
    <property type="match status" value="1"/>
</dbReference>
<dbReference type="Proteomes" id="UP000234275">
    <property type="component" value="Unassembled WGS sequence"/>
</dbReference>
<accession>A0A2I2G741</accession>
<dbReference type="OrthoDB" id="5354320at2759"/>
<evidence type="ECO:0000259" key="2">
    <source>
        <dbReference type="Pfam" id="PF07859"/>
    </source>
</evidence>
<proteinExistence type="predicted"/>
<dbReference type="GeneID" id="36552023"/>
<dbReference type="Pfam" id="PF07859">
    <property type="entry name" value="Abhydrolase_3"/>
    <property type="match status" value="1"/>
</dbReference>
<dbReference type="Gene3D" id="3.40.50.1820">
    <property type="entry name" value="alpha/beta hydrolase"/>
    <property type="match status" value="1"/>
</dbReference>
<protein>
    <submittedName>
        <fullName evidence="3">Alpha/beta-hydrolase</fullName>
    </submittedName>
</protein>
<dbReference type="PANTHER" id="PTHR48081:SF7">
    <property type="entry name" value="ALPHA_BETA HYDROLASE FOLD-3 DOMAIN-CONTAINING PROTEIN"/>
    <property type="match status" value="1"/>
</dbReference>
<keyword evidence="1 3" id="KW-0378">Hydrolase</keyword>
<evidence type="ECO:0000313" key="3">
    <source>
        <dbReference type="EMBL" id="PLB48690.1"/>
    </source>
</evidence>
<dbReference type="STRING" id="1392250.A0A2I2G741"/>
<organism evidence="3 4">
    <name type="scientific">Aspergillus steynii IBT 23096</name>
    <dbReference type="NCBI Taxonomy" id="1392250"/>
    <lineage>
        <taxon>Eukaryota</taxon>
        <taxon>Fungi</taxon>
        <taxon>Dikarya</taxon>
        <taxon>Ascomycota</taxon>
        <taxon>Pezizomycotina</taxon>
        <taxon>Eurotiomycetes</taxon>
        <taxon>Eurotiomycetidae</taxon>
        <taxon>Eurotiales</taxon>
        <taxon>Aspergillaceae</taxon>
        <taxon>Aspergillus</taxon>
        <taxon>Aspergillus subgen. Circumdati</taxon>
    </lineage>
</organism>
<feature type="domain" description="Alpha/beta hydrolase fold-3" evidence="2">
    <location>
        <begin position="126"/>
        <end position="365"/>
    </location>
</feature>
<evidence type="ECO:0000313" key="4">
    <source>
        <dbReference type="Proteomes" id="UP000234275"/>
    </source>
</evidence>